<keyword evidence="13" id="KW-0997">Cell inner membrane</keyword>
<gene>
    <name evidence="14" type="ORF">HMPREF9080_01860</name>
</gene>
<sequence>MSTTKQALLLLVTAFFLMACGESRAQNVSRLSGETMGTFWNVSIAAELDDAAKNTLKQRIDSELEAVNDSMSTYRDTSELMRINHSRDTSPQAVSDGLRRVLAKALEISKESEGVYDITVGPLVNLWGFGPEKRQDKPSDAEIAAALQYVGYHKLQLSAEGLSKSDPETFIDLSSIAKGYGVDVVAETINAAGYPNYLVEIGGEIRSKGDKYGAPWRVGIERPEAGLVSGAAVTNIIAMNDHLPAMATSGNYRNYTEKGGEMAYHIIDPKDGKSHSSRLLSATVLAGDCMTADAYATTLMLLGDKKALAFADAHNLAAELILAGNGTPYILQRSKAFTQAIQEEQP</sequence>
<keyword evidence="4 11" id="KW-0285">Flavoprotein</keyword>
<keyword evidence="6 11" id="KW-0479">Metal-binding</keyword>
<evidence type="ECO:0000256" key="9">
    <source>
        <dbReference type="ARBA" id="ARBA00031306"/>
    </source>
</evidence>
<evidence type="ECO:0000313" key="14">
    <source>
        <dbReference type="EMBL" id="EHM53237.1"/>
    </source>
</evidence>
<dbReference type="Proteomes" id="UP000004750">
    <property type="component" value="Unassembled WGS sequence"/>
</dbReference>
<dbReference type="GO" id="GO:0016740">
    <property type="term" value="F:transferase activity"/>
    <property type="evidence" value="ECO:0007669"/>
    <property type="project" value="UniProtKB-UniRule"/>
</dbReference>
<feature type="binding site" evidence="12">
    <location>
        <position position="293"/>
    </location>
    <ligand>
        <name>Mg(2+)</name>
        <dbReference type="ChEBI" id="CHEBI:18420"/>
    </ligand>
</feature>
<dbReference type="HOGENOM" id="CLU_044403_0_0_6"/>
<dbReference type="STRING" id="797473.HMPREF9080_01860"/>
<comment type="subcellular location">
    <subcellularLocation>
        <location evidence="13">Cell inner membrane</location>
        <topology evidence="13">Lipid-anchor</topology>
        <orientation evidence="13">Periplasmic side</orientation>
    </subcellularLocation>
</comment>
<dbReference type="Gene3D" id="3.10.520.10">
    <property type="entry name" value="ApbE-like domains"/>
    <property type="match status" value="1"/>
</dbReference>
<feature type="binding site" evidence="12">
    <location>
        <position position="175"/>
    </location>
    <ligand>
        <name>Mg(2+)</name>
        <dbReference type="ChEBI" id="CHEBI:18420"/>
    </ligand>
</feature>
<evidence type="ECO:0000256" key="13">
    <source>
        <dbReference type="RuleBase" id="RU363002"/>
    </source>
</evidence>
<feature type="signal peptide" evidence="13">
    <location>
        <begin position="1"/>
        <end position="25"/>
    </location>
</feature>
<dbReference type="GO" id="GO:0005886">
    <property type="term" value="C:plasma membrane"/>
    <property type="evidence" value="ECO:0007669"/>
    <property type="project" value="UniProtKB-SubCell"/>
</dbReference>
<comment type="cofactor">
    <cofactor evidence="12">
        <name>Mg(2+)</name>
        <dbReference type="ChEBI" id="CHEBI:18420"/>
    </cofactor>
    <cofactor evidence="12">
        <name>Mn(2+)</name>
        <dbReference type="ChEBI" id="CHEBI:29035"/>
    </cofactor>
    <text evidence="12">Magnesium. Can also use manganese.</text>
</comment>
<dbReference type="PANTHER" id="PTHR30040:SF2">
    <property type="entry name" value="FAD:PROTEIN FMN TRANSFERASE"/>
    <property type="match status" value="1"/>
</dbReference>
<dbReference type="GO" id="GO:0046872">
    <property type="term" value="F:metal ion binding"/>
    <property type="evidence" value="ECO:0007669"/>
    <property type="project" value="UniProtKB-UniRule"/>
</dbReference>
<evidence type="ECO:0000256" key="12">
    <source>
        <dbReference type="PIRSR" id="PIRSR006268-2"/>
    </source>
</evidence>
<organism evidence="14 15">
    <name type="scientific">Cardiobacterium valvarum F0432</name>
    <dbReference type="NCBI Taxonomy" id="797473"/>
    <lineage>
        <taxon>Bacteria</taxon>
        <taxon>Pseudomonadati</taxon>
        <taxon>Pseudomonadota</taxon>
        <taxon>Gammaproteobacteria</taxon>
        <taxon>Cardiobacteriales</taxon>
        <taxon>Cardiobacteriaceae</taxon>
        <taxon>Cardiobacterium</taxon>
    </lineage>
</organism>
<keyword evidence="13" id="KW-1003">Cell membrane</keyword>
<comment type="catalytic activity">
    <reaction evidence="10 11 13">
        <text>L-threonyl-[protein] + FAD = FMN-L-threonyl-[protein] + AMP + H(+)</text>
        <dbReference type="Rhea" id="RHEA:36847"/>
        <dbReference type="Rhea" id="RHEA-COMP:11060"/>
        <dbReference type="Rhea" id="RHEA-COMP:11061"/>
        <dbReference type="ChEBI" id="CHEBI:15378"/>
        <dbReference type="ChEBI" id="CHEBI:30013"/>
        <dbReference type="ChEBI" id="CHEBI:57692"/>
        <dbReference type="ChEBI" id="CHEBI:74257"/>
        <dbReference type="ChEBI" id="CHEBI:456215"/>
        <dbReference type="EC" id="2.7.1.180"/>
    </reaction>
</comment>
<evidence type="ECO:0000313" key="15">
    <source>
        <dbReference type="Proteomes" id="UP000004750"/>
    </source>
</evidence>
<feature type="chain" id="PRO_5005968715" description="FAD:protein FMN transferase" evidence="13">
    <location>
        <begin position="26"/>
        <end position="346"/>
    </location>
</feature>
<dbReference type="PIRSF" id="PIRSF006268">
    <property type="entry name" value="ApbE"/>
    <property type="match status" value="1"/>
</dbReference>
<dbReference type="SUPFAM" id="SSF143631">
    <property type="entry name" value="ApbE-like"/>
    <property type="match status" value="1"/>
</dbReference>
<dbReference type="RefSeq" id="WP_006985859.1">
    <property type="nucleotide sequence ID" value="NZ_JH417937.1"/>
</dbReference>
<keyword evidence="5 11" id="KW-0808">Transferase</keyword>
<evidence type="ECO:0000256" key="2">
    <source>
        <dbReference type="ARBA" id="ARBA00011955"/>
    </source>
</evidence>
<dbReference type="PANTHER" id="PTHR30040">
    <property type="entry name" value="THIAMINE BIOSYNTHESIS LIPOPROTEIN APBE"/>
    <property type="match status" value="1"/>
</dbReference>
<evidence type="ECO:0000256" key="10">
    <source>
        <dbReference type="ARBA" id="ARBA00048540"/>
    </source>
</evidence>
<accession>G9ZGF6</accession>
<comment type="similarity">
    <text evidence="1 11 13">Belongs to the ApbE family.</text>
</comment>
<comment type="function">
    <text evidence="13">Flavin transferase that catalyzes the transfer of the FMN moiety of FAD and its covalent binding to the hydroxyl group of a threonine residue in a target flavoprotein.</text>
</comment>
<keyword evidence="13 14" id="KW-0449">Lipoprotein</keyword>
<evidence type="ECO:0000256" key="8">
    <source>
        <dbReference type="ARBA" id="ARBA00022842"/>
    </source>
</evidence>
<evidence type="ECO:0000256" key="1">
    <source>
        <dbReference type="ARBA" id="ARBA00008282"/>
    </source>
</evidence>
<evidence type="ECO:0000256" key="7">
    <source>
        <dbReference type="ARBA" id="ARBA00022827"/>
    </source>
</evidence>
<evidence type="ECO:0000256" key="3">
    <source>
        <dbReference type="ARBA" id="ARBA00016337"/>
    </source>
</evidence>
<name>G9ZGF6_9GAMM</name>
<keyword evidence="13" id="KW-0732">Signal</keyword>
<proteinExistence type="inferred from homology"/>
<evidence type="ECO:0000256" key="5">
    <source>
        <dbReference type="ARBA" id="ARBA00022679"/>
    </source>
</evidence>
<dbReference type="InterPro" id="IPR024932">
    <property type="entry name" value="ApbE"/>
</dbReference>
<keyword evidence="13" id="KW-0472">Membrane</keyword>
<feature type="binding site" evidence="12">
    <location>
        <position position="297"/>
    </location>
    <ligand>
        <name>Mg(2+)</name>
        <dbReference type="ChEBI" id="CHEBI:18420"/>
    </ligand>
</feature>
<reference evidence="14 15" key="1">
    <citation type="submission" date="2011-08" db="EMBL/GenBank/DDBJ databases">
        <authorList>
            <person name="Weinstock G."/>
            <person name="Sodergren E."/>
            <person name="Clifton S."/>
            <person name="Fulton L."/>
            <person name="Fulton B."/>
            <person name="Courtney L."/>
            <person name="Fronick C."/>
            <person name="Harrison M."/>
            <person name="Strong C."/>
            <person name="Farmer C."/>
            <person name="Delahaunty K."/>
            <person name="Markovic C."/>
            <person name="Hall O."/>
            <person name="Minx P."/>
            <person name="Tomlinson C."/>
            <person name="Mitreva M."/>
            <person name="Hou S."/>
            <person name="Chen J."/>
            <person name="Wollam A."/>
            <person name="Pepin K.H."/>
            <person name="Johnson M."/>
            <person name="Bhonagiri V."/>
            <person name="Zhang X."/>
            <person name="Suruliraj S."/>
            <person name="Warren W."/>
            <person name="Chinwalla A."/>
            <person name="Mardis E.R."/>
            <person name="Wilson R.K."/>
        </authorList>
    </citation>
    <scope>NUCLEOTIDE SEQUENCE [LARGE SCALE GENOMIC DNA]</scope>
    <source>
        <strain evidence="14 15">F0432</strain>
    </source>
</reference>
<keyword evidence="7 11" id="KW-0274">FAD</keyword>
<protein>
    <recommendedName>
        <fullName evidence="3 11">FAD:protein FMN transferase</fullName>
        <ecNumber evidence="2 11">2.7.1.180</ecNumber>
    </recommendedName>
    <alternativeName>
        <fullName evidence="9 11">Flavin transferase</fullName>
    </alternativeName>
</protein>
<evidence type="ECO:0000256" key="11">
    <source>
        <dbReference type="PIRNR" id="PIRNR006268"/>
    </source>
</evidence>
<dbReference type="EMBL" id="AGCM01000108">
    <property type="protein sequence ID" value="EHM53237.1"/>
    <property type="molecule type" value="Genomic_DNA"/>
</dbReference>
<keyword evidence="8 11" id="KW-0460">Magnesium</keyword>
<dbReference type="Pfam" id="PF02424">
    <property type="entry name" value="ApbE"/>
    <property type="match status" value="1"/>
</dbReference>
<dbReference type="EC" id="2.7.1.180" evidence="2 11"/>
<dbReference type="PROSITE" id="PS51257">
    <property type="entry name" value="PROKAR_LIPOPROTEIN"/>
    <property type="match status" value="1"/>
</dbReference>
<comment type="caution">
    <text evidence="14">The sequence shown here is derived from an EMBL/GenBank/DDBJ whole genome shotgun (WGS) entry which is preliminary data.</text>
</comment>
<dbReference type="InterPro" id="IPR003374">
    <property type="entry name" value="ApbE-like_sf"/>
</dbReference>
<dbReference type="AlphaFoldDB" id="G9ZGF6"/>
<evidence type="ECO:0000256" key="4">
    <source>
        <dbReference type="ARBA" id="ARBA00022630"/>
    </source>
</evidence>
<evidence type="ECO:0000256" key="6">
    <source>
        <dbReference type="ARBA" id="ARBA00022723"/>
    </source>
</evidence>
<dbReference type="PATRIC" id="fig|797473.3.peg.1515"/>